<dbReference type="PANTHER" id="PTHR43222">
    <property type="entry name" value="NUDIX HYDROLASE 23"/>
    <property type="match status" value="1"/>
</dbReference>
<dbReference type="Gene3D" id="3.90.79.10">
    <property type="entry name" value="Nucleoside Triphosphate Pyrophosphohydrolase"/>
    <property type="match status" value="1"/>
</dbReference>
<evidence type="ECO:0000259" key="7">
    <source>
        <dbReference type="PROSITE" id="PS51462"/>
    </source>
</evidence>
<dbReference type="Pfam" id="PF00293">
    <property type="entry name" value="NUDIX"/>
    <property type="match status" value="1"/>
</dbReference>
<dbReference type="PROSITE" id="PS00893">
    <property type="entry name" value="NUDIX_BOX"/>
    <property type="match status" value="1"/>
</dbReference>
<reference evidence="8" key="1">
    <citation type="submission" date="2019-12" db="EMBL/GenBank/DDBJ databases">
        <title>Comparative genomics gives insights into the taxonomy of the Azoarcus-Aromatoleum group and reveals separate origins of nif in the plant-associated Azoarcus and non-plant-associated Aromatoleum sub-groups.</title>
        <authorList>
            <person name="Lafos M."/>
            <person name="Maluk M."/>
            <person name="Batista M."/>
            <person name="Junghare M."/>
            <person name="Carmona M."/>
            <person name="Faoro H."/>
            <person name="Cruz L.M."/>
            <person name="Battistoni F."/>
            <person name="De Souza E."/>
            <person name="Pedrosa F."/>
            <person name="Chen W.-M."/>
            <person name="Poole P.S."/>
            <person name="Dixon R.A."/>
            <person name="James E.K."/>
        </authorList>
    </citation>
    <scope>NUCLEOTIDE SEQUENCE</scope>
    <source>
        <strain evidence="8">NSC3</strain>
    </source>
</reference>
<keyword evidence="9" id="KW-1185">Reference proteome</keyword>
<dbReference type="Proteomes" id="UP000599523">
    <property type="component" value="Unassembled WGS sequence"/>
</dbReference>
<dbReference type="CDD" id="cd03675">
    <property type="entry name" value="NUDIX_Hydrolase"/>
    <property type="match status" value="1"/>
</dbReference>
<dbReference type="SUPFAM" id="SSF55811">
    <property type="entry name" value="Nudix"/>
    <property type="match status" value="1"/>
</dbReference>
<comment type="cofactor">
    <cofactor evidence="1 6">
        <name>Mg(2+)</name>
        <dbReference type="ChEBI" id="CHEBI:18420"/>
    </cofactor>
</comment>
<dbReference type="InterPro" id="IPR000086">
    <property type="entry name" value="NUDIX_hydrolase_dom"/>
</dbReference>
<evidence type="ECO:0000313" key="9">
    <source>
        <dbReference type="Proteomes" id="UP000599523"/>
    </source>
</evidence>
<evidence type="ECO:0000256" key="1">
    <source>
        <dbReference type="ARBA" id="ARBA00001946"/>
    </source>
</evidence>
<dbReference type="GO" id="GO:0017111">
    <property type="term" value="F:ribonucleoside triphosphate phosphatase activity"/>
    <property type="evidence" value="ECO:0007669"/>
    <property type="project" value="InterPro"/>
</dbReference>
<protein>
    <recommendedName>
        <fullName evidence="4 6">Phosphatase NudJ</fullName>
        <ecNumber evidence="6">3.6.1.-</ecNumber>
    </recommendedName>
</protein>
<dbReference type="EMBL" id="WTVM01000001">
    <property type="protein sequence ID" value="NMG01381.1"/>
    <property type="molecule type" value="Genomic_DNA"/>
</dbReference>
<evidence type="ECO:0000256" key="3">
    <source>
        <dbReference type="ARBA" id="ARBA00011245"/>
    </source>
</evidence>
<dbReference type="InterPro" id="IPR020084">
    <property type="entry name" value="NUDIX_hydrolase_CS"/>
</dbReference>
<keyword evidence="6" id="KW-0460">Magnesium</keyword>
<evidence type="ECO:0000256" key="4">
    <source>
        <dbReference type="ARBA" id="ARBA00015552"/>
    </source>
</evidence>
<comment type="similarity">
    <text evidence="2 6">Belongs to the Nudix hydrolase family. NudJ subfamily.</text>
</comment>
<dbReference type="RefSeq" id="WP_168986179.1">
    <property type="nucleotide sequence ID" value="NZ_CAWPHM010000111.1"/>
</dbReference>
<dbReference type="PANTHER" id="PTHR43222:SF11">
    <property type="entry name" value="PHOSPHATASE NUDJ"/>
    <property type="match status" value="1"/>
</dbReference>
<dbReference type="PROSITE" id="PS51462">
    <property type="entry name" value="NUDIX"/>
    <property type="match status" value="1"/>
</dbReference>
<sequence>MMRQWKPNVTVAAIAERDGQFLMVEEQTDEGLRFNQPAGHLEPGESLLEAAVREALEETGHRFVPDSLVGIYQWPRPQGDITYLRFAFGGVVASLDTDHVLDEGIVRALWLSRDELRDCADRHRSPLVMQCVEDWCAGKRHDLSLIRHYAA</sequence>
<dbReference type="GO" id="GO:0004787">
    <property type="term" value="F:thiamine diphosphate phosphatase activity"/>
    <property type="evidence" value="ECO:0007669"/>
    <property type="project" value="InterPro"/>
</dbReference>
<evidence type="ECO:0000256" key="6">
    <source>
        <dbReference type="RuleBase" id="RU364043"/>
    </source>
</evidence>
<keyword evidence="5 6" id="KW-0378">Hydrolase</keyword>
<evidence type="ECO:0000256" key="2">
    <source>
        <dbReference type="ARBA" id="ARBA00007608"/>
    </source>
</evidence>
<dbReference type="InterPro" id="IPR015797">
    <property type="entry name" value="NUDIX_hydrolase-like_dom_sf"/>
</dbReference>
<dbReference type="EC" id="3.6.1.-" evidence="6"/>
<gene>
    <name evidence="6" type="primary">nudJ</name>
    <name evidence="8" type="ORF">GPA21_00140</name>
</gene>
<dbReference type="GO" id="GO:0017110">
    <property type="term" value="F:nucleoside diphosphate phosphatase activity"/>
    <property type="evidence" value="ECO:0007669"/>
    <property type="project" value="InterPro"/>
</dbReference>
<accession>A0A972FFH2</accession>
<comment type="subunit">
    <text evidence="3 6">Monomer.</text>
</comment>
<feature type="domain" description="Nudix hydrolase" evidence="7">
    <location>
        <begin position="4"/>
        <end position="133"/>
    </location>
</feature>
<evidence type="ECO:0000256" key="5">
    <source>
        <dbReference type="ARBA" id="ARBA00022801"/>
    </source>
</evidence>
<name>A0A972FFH2_9RHOO</name>
<evidence type="ECO:0000313" key="8">
    <source>
        <dbReference type="EMBL" id="NMG01381.1"/>
    </source>
</evidence>
<dbReference type="AlphaFoldDB" id="A0A972FFH2"/>
<dbReference type="InterPro" id="IPR033713">
    <property type="entry name" value="NudJ"/>
</dbReference>
<organism evidence="8 9">
    <name type="scientific">Azoarcus taiwanensis</name>
    <dbReference type="NCBI Taxonomy" id="666964"/>
    <lineage>
        <taxon>Bacteria</taxon>
        <taxon>Pseudomonadati</taxon>
        <taxon>Pseudomonadota</taxon>
        <taxon>Betaproteobacteria</taxon>
        <taxon>Rhodocyclales</taxon>
        <taxon>Zoogloeaceae</taxon>
        <taxon>Azoarcus</taxon>
    </lineage>
</organism>
<proteinExistence type="inferred from homology"/>
<comment type="caution">
    <text evidence="8">The sequence shown here is derived from an EMBL/GenBank/DDBJ whole genome shotgun (WGS) entry which is preliminary data.</text>
</comment>